<feature type="region of interest" description="Disordered" evidence="8">
    <location>
        <begin position="828"/>
        <end position="898"/>
    </location>
</feature>
<dbReference type="InterPro" id="IPR014743">
    <property type="entry name" value="Cl-channel_core"/>
</dbReference>
<dbReference type="GO" id="GO:0005247">
    <property type="term" value="F:voltage-gated chloride channel activity"/>
    <property type="evidence" value="ECO:0007669"/>
    <property type="project" value="TreeGrafter"/>
</dbReference>
<dbReference type="PANTHER" id="PTHR45711:SF3">
    <property type="entry name" value="CLC CHANNEL"/>
    <property type="match status" value="1"/>
</dbReference>
<feature type="transmembrane region" description="Helical" evidence="9">
    <location>
        <begin position="530"/>
        <end position="552"/>
    </location>
</feature>
<keyword evidence="2" id="KW-0813">Transport</keyword>
<dbReference type="Proteomes" id="UP000799436">
    <property type="component" value="Unassembled WGS sequence"/>
</dbReference>
<dbReference type="OrthoDB" id="44789at2759"/>
<reference evidence="10" key="1">
    <citation type="journal article" date="2020" name="Stud. Mycol.">
        <title>101 Dothideomycetes genomes: a test case for predicting lifestyles and emergence of pathogens.</title>
        <authorList>
            <person name="Haridas S."/>
            <person name="Albert R."/>
            <person name="Binder M."/>
            <person name="Bloem J."/>
            <person name="Labutti K."/>
            <person name="Salamov A."/>
            <person name="Andreopoulos B."/>
            <person name="Baker S."/>
            <person name="Barry K."/>
            <person name="Bills G."/>
            <person name="Bluhm B."/>
            <person name="Cannon C."/>
            <person name="Castanera R."/>
            <person name="Culley D."/>
            <person name="Daum C."/>
            <person name="Ezra D."/>
            <person name="Gonzalez J."/>
            <person name="Henrissat B."/>
            <person name="Kuo A."/>
            <person name="Liang C."/>
            <person name="Lipzen A."/>
            <person name="Lutzoni F."/>
            <person name="Magnuson J."/>
            <person name="Mondo S."/>
            <person name="Nolan M."/>
            <person name="Ohm R."/>
            <person name="Pangilinan J."/>
            <person name="Park H.-J."/>
            <person name="Ramirez L."/>
            <person name="Alfaro M."/>
            <person name="Sun H."/>
            <person name="Tritt A."/>
            <person name="Yoshinaga Y."/>
            <person name="Zwiers L.-H."/>
            <person name="Turgeon B."/>
            <person name="Goodwin S."/>
            <person name="Spatafora J."/>
            <person name="Crous P."/>
            <person name="Grigoriev I."/>
        </authorList>
    </citation>
    <scope>NUCLEOTIDE SEQUENCE</scope>
    <source>
        <strain evidence="10">CBS 116005</strain>
    </source>
</reference>
<keyword evidence="7" id="KW-0868">Chloride</keyword>
<evidence type="ECO:0000256" key="7">
    <source>
        <dbReference type="ARBA" id="ARBA00023214"/>
    </source>
</evidence>
<protein>
    <recommendedName>
        <fullName evidence="12">Chloride channel protein</fullName>
    </recommendedName>
</protein>
<organism evidence="10 11">
    <name type="scientific">Teratosphaeria nubilosa</name>
    <dbReference type="NCBI Taxonomy" id="161662"/>
    <lineage>
        <taxon>Eukaryota</taxon>
        <taxon>Fungi</taxon>
        <taxon>Dikarya</taxon>
        <taxon>Ascomycota</taxon>
        <taxon>Pezizomycotina</taxon>
        <taxon>Dothideomycetes</taxon>
        <taxon>Dothideomycetidae</taxon>
        <taxon>Mycosphaerellales</taxon>
        <taxon>Teratosphaeriaceae</taxon>
        <taxon>Teratosphaeria</taxon>
    </lineage>
</organism>
<gene>
    <name evidence="10" type="ORF">EJ03DRAFT_381156</name>
</gene>
<feature type="transmembrane region" description="Helical" evidence="9">
    <location>
        <begin position="315"/>
        <end position="338"/>
    </location>
</feature>
<dbReference type="PRINTS" id="PR00762">
    <property type="entry name" value="CLCHANNEL"/>
</dbReference>
<keyword evidence="4 9" id="KW-1133">Transmembrane helix</keyword>
<dbReference type="PANTHER" id="PTHR45711">
    <property type="entry name" value="CHLORIDE CHANNEL PROTEIN"/>
    <property type="match status" value="1"/>
</dbReference>
<name>A0A6G1LFB7_9PEZI</name>
<evidence type="ECO:0000256" key="2">
    <source>
        <dbReference type="ARBA" id="ARBA00022448"/>
    </source>
</evidence>
<feature type="compositionally biased region" description="Basic residues" evidence="8">
    <location>
        <begin position="876"/>
        <end position="898"/>
    </location>
</feature>
<dbReference type="SUPFAM" id="SSF81340">
    <property type="entry name" value="Clc chloride channel"/>
    <property type="match status" value="1"/>
</dbReference>
<dbReference type="InterPro" id="IPR001807">
    <property type="entry name" value="ClC"/>
</dbReference>
<evidence type="ECO:0000256" key="3">
    <source>
        <dbReference type="ARBA" id="ARBA00022692"/>
    </source>
</evidence>
<dbReference type="Gene3D" id="1.10.3080.10">
    <property type="entry name" value="Clc chloride channel"/>
    <property type="match status" value="1"/>
</dbReference>
<evidence type="ECO:0000313" key="10">
    <source>
        <dbReference type="EMBL" id="KAF2771643.1"/>
    </source>
</evidence>
<evidence type="ECO:0000313" key="11">
    <source>
        <dbReference type="Proteomes" id="UP000799436"/>
    </source>
</evidence>
<feature type="transmembrane region" description="Helical" evidence="9">
    <location>
        <begin position="389"/>
        <end position="409"/>
    </location>
</feature>
<feature type="transmembrane region" description="Helical" evidence="9">
    <location>
        <begin position="263"/>
        <end position="281"/>
    </location>
</feature>
<dbReference type="GO" id="GO:0005769">
    <property type="term" value="C:early endosome"/>
    <property type="evidence" value="ECO:0007669"/>
    <property type="project" value="TreeGrafter"/>
</dbReference>
<dbReference type="GO" id="GO:0005794">
    <property type="term" value="C:Golgi apparatus"/>
    <property type="evidence" value="ECO:0007669"/>
    <property type="project" value="TreeGrafter"/>
</dbReference>
<comment type="subcellular location">
    <subcellularLocation>
        <location evidence="1">Membrane</location>
        <topology evidence="1">Multi-pass membrane protein</topology>
    </subcellularLocation>
</comment>
<dbReference type="GO" id="GO:0005886">
    <property type="term" value="C:plasma membrane"/>
    <property type="evidence" value="ECO:0007669"/>
    <property type="project" value="TreeGrafter"/>
</dbReference>
<evidence type="ECO:0000256" key="9">
    <source>
        <dbReference type="SAM" id="Phobius"/>
    </source>
</evidence>
<feature type="transmembrane region" description="Helical" evidence="9">
    <location>
        <begin position="488"/>
        <end position="510"/>
    </location>
</feature>
<dbReference type="AlphaFoldDB" id="A0A6G1LFB7"/>
<accession>A0A6G1LFB7</accession>
<evidence type="ECO:0000256" key="8">
    <source>
        <dbReference type="SAM" id="MobiDB-lite"/>
    </source>
</evidence>
<proteinExistence type="predicted"/>
<dbReference type="CDD" id="cd03684">
    <property type="entry name" value="ClC_3_like"/>
    <property type="match status" value="1"/>
</dbReference>
<feature type="transmembrane region" description="Helical" evidence="9">
    <location>
        <begin position="184"/>
        <end position="204"/>
    </location>
</feature>
<sequence length="898" mass="97871">MAAIERSPLLAPNNAVEEVRRMSKDRRLSRLIWQDEEASSITRSHVTTDEQKLADSSVGERLPYNDYTTIDWLHDLVKDSYRLRFIHSRRGLRYRALKWFDEASGWITAAIIGCLTACIAFCVDVAEATVSDWKQGYCTTNIFHNREACCEGKVPLVLFGDTSPETGANCSAFTEWADSYAPRFAIYVVSALVFGVISSSATMLTNRSLPAASPSQADKNQDTVLAEPVASGKTMYMAAGSGIPEIKTILSGFVIPNFLDFKVLFVKAFGAIFAVATGMCLGKEGPFVHISTCVGYLLARLFPKYRDNGRKMREMLSAACASGLSVAFGAPIGGVLFSYEEISTYFPRKVLWRAFLGSMCAAITLKALNPTGTGKLVLFETHYGTGYSTVDYLVFVVLGVAGGIFGGLFCRLNFIWSRWFRSFAIIRNYPVFEVFLVVLATTLLQYPNPITREPGDIIIKNLLVDCRDDASSDSWVCMHEAREDGKGAYVGFLAYGTLVKLALTIITFGIKVPSGVIIPALDAGAFFGRLIGQSITTISPGIFAMVGAAAFLAGVSRMTISLCVIMFELTGELEYVLPHMIAILVAKWVADALGRESVYDLAQTVLGHPFLDGEHALQIVQHQGAVAAELIPPKQTMEEITVVVPGSNKVPRTMLEKKLERLKSRGLMDAGLVLVQNGSMLQGYIAEGELEFGLSKLGEVYPNDAEVRLLGDAEERDFDLSHFVDLTVIFAAGQIVFLERLACVNRYWAIAFRFPDHEADLVGPKLLTHSSGDAVKAVLISTNGPDVVRLSGDEADSTSDALANLLTTTETVLEEVISAWDARMKAGKGPLVEDDDDASEIAAPVKSRKAAGGRKREAVDGQETEQPENEEVPPSTKRKPGRPKKAAGKRGRPRKSVA</sequence>
<keyword evidence="11" id="KW-1185">Reference proteome</keyword>
<dbReference type="Pfam" id="PF00654">
    <property type="entry name" value="Voltage_CLC"/>
    <property type="match status" value="1"/>
</dbReference>
<evidence type="ECO:0000256" key="1">
    <source>
        <dbReference type="ARBA" id="ARBA00004141"/>
    </source>
</evidence>
<evidence type="ECO:0000256" key="4">
    <source>
        <dbReference type="ARBA" id="ARBA00022989"/>
    </source>
</evidence>
<evidence type="ECO:0000256" key="6">
    <source>
        <dbReference type="ARBA" id="ARBA00023136"/>
    </source>
</evidence>
<keyword evidence="3 9" id="KW-0812">Transmembrane</keyword>
<dbReference type="EMBL" id="ML995818">
    <property type="protein sequence ID" value="KAF2771643.1"/>
    <property type="molecule type" value="Genomic_DNA"/>
</dbReference>
<keyword evidence="5" id="KW-0406">Ion transport</keyword>
<evidence type="ECO:0008006" key="12">
    <source>
        <dbReference type="Google" id="ProtNLM"/>
    </source>
</evidence>
<feature type="transmembrane region" description="Helical" evidence="9">
    <location>
        <begin position="350"/>
        <end position="368"/>
    </location>
</feature>
<feature type="compositionally biased region" description="Acidic residues" evidence="8">
    <location>
        <begin position="860"/>
        <end position="871"/>
    </location>
</feature>
<feature type="transmembrane region" description="Helical" evidence="9">
    <location>
        <begin position="103"/>
        <end position="126"/>
    </location>
</feature>
<keyword evidence="6 9" id="KW-0472">Membrane</keyword>
<evidence type="ECO:0000256" key="5">
    <source>
        <dbReference type="ARBA" id="ARBA00023065"/>
    </source>
</evidence>